<dbReference type="CDD" id="cd21115">
    <property type="entry name" value="legumain_C"/>
    <property type="match status" value="1"/>
</dbReference>
<dbReference type="GO" id="GO:0051603">
    <property type="term" value="P:proteolysis involved in protein catabolic process"/>
    <property type="evidence" value="ECO:0007669"/>
    <property type="project" value="InterPro"/>
</dbReference>
<reference evidence="14" key="1">
    <citation type="submission" date="2016-06" db="UniProtKB">
        <authorList>
            <consortium name="WormBaseParasite"/>
        </authorList>
    </citation>
    <scope>IDENTIFICATION</scope>
</reference>
<feature type="domain" description="Legumain prodomain" evidence="11">
    <location>
        <begin position="392"/>
        <end position="480"/>
    </location>
</feature>
<protein>
    <recommendedName>
        <fullName evidence="3">legumain</fullName>
        <ecNumber evidence="3">3.4.22.34</ecNumber>
    </recommendedName>
</protein>
<reference evidence="12 13" key="2">
    <citation type="submission" date="2018-11" db="EMBL/GenBank/DDBJ databases">
        <authorList>
            <consortium name="Pathogen Informatics"/>
        </authorList>
    </citation>
    <scope>NUCLEOTIDE SEQUENCE [LARGE SCALE GENOMIC DNA]</scope>
</reference>
<dbReference type="InterPro" id="IPR043577">
    <property type="entry name" value="AE"/>
</dbReference>
<dbReference type="Pfam" id="PF01650">
    <property type="entry name" value="Peptidase_C13"/>
    <property type="match status" value="1"/>
</dbReference>
<evidence type="ECO:0000256" key="3">
    <source>
        <dbReference type="ARBA" id="ARBA00012628"/>
    </source>
</evidence>
<evidence type="ECO:0000256" key="10">
    <source>
        <dbReference type="SAM" id="SignalP"/>
    </source>
</evidence>
<dbReference type="PANTHER" id="PTHR12000">
    <property type="entry name" value="HEMOGLOBINASE FAMILY MEMBER"/>
    <property type="match status" value="1"/>
</dbReference>
<dbReference type="EC" id="3.4.22.34" evidence="3"/>
<dbReference type="PRINTS" id="PR00776">
    <property type="entry name" value="HEMOGLOBNASE"/>
</dbReference>
<dbReference type="PIRSF" id="PIRSF019663">
    <property type="entry name" value="Legumain"/>
    <property type="match status" value="1"/>
</dbReference>
<dbReference type="Proteomes" id="UP000267606">
    <property type="component" value="Unassembled WGS sequence"/>
</dbReference>
<evidence type="ECO:0000256" key="6">
    <source>
        <dbReference type="ARBA" id="ARBA00022801"/>
    </source>
</evidence>
<organism evidence="14">
    <name type="scientific">Onchocerca flexuosa</name>
    <dbReference type="NCBI Taxonomy" id="387005"/>
    <lineage>
        <taxon>Eukaryota</taxon>
        <taxon>Metazoa</taxon>
        <taxon>Ecdysozoa</taxon>
        <taxon>Nematoda</taxon>
        <taxon>Chromadorea</taxon>
        <taxon>Rhabditida</taxon>
        <taxon>Spirurina</taxon>
        <taxon>Spiruromorpha</taxon>
        <taxon>Filarioidea</taxon>
        <taxon>Onchocercidae</taxon>
        <taxon>Onchocerca</taxon>
    </lineage>
</organism>
<feature type="active site" evidence="8">
    <location>
        <position position="182"/>
    </location>
</feature>
<proteinExistence type="inferred from homology"/>
<evidence type="ECO:0000313" key="12">
    <source>
        <dbReference type="EMBL" id="VDO25497.1"/>
    </source>
</evidence>
<dbReference type="WBParaSite" id="OFLC_0000035101-mRNA-1">
    <property type="protein sequence ID" value="OFLC_0000035101-mRNA-1"/>
    <property type="gene ID" value="OFLC_0000035101"/>
</dbReference>
<dbReference type="PIRSF" id="PIRSF500139">
    <property type="entry name" value="AE"/>
    <property type="match status" value="1"/>
</dbReference>
<dbReference type="Gene3D" id="3.40.50.1460">
    <property type="match status" value="1"/>
</dbReference>
<dbReference type="GO" id="GO:0005773">
    <property type="term" value="C:vacuole"/>
    <property type="evidence" value="ECO:0007669"/>
    <property type="project" value="GOC"/>
</dbReference>
<keyword evidence="9" id="KW-0175">Coiled coil</keyword>
<evidence type="ECO:0000256" key="9">
    <source>
        <dbReference type="SAM" id="Coils"/>
    </source>
</evidence>
<comment type="similarity">
    <text evidence="2">Belongs to the peptidase C13 family.</text>
</comment>
<dbReference type="InterPro" id="IPR046427">
    <property type="entry name" value="Legumain_prodom_sf"/>
</dbReference>
<dbReference type="InterPro" id="IPR001096">
    <property type="entry name" value="Peptidase_C13"/>
</dbReference>
<dbReference type="AlphaFoldDB" id="A0A183GYP2"/>
<keyword evidence="13" id="KW-1185">Reference proteome</keyword>
<keyword evidence="6" id="KW-0378">Hydrolase</keyword>
<evidence type="ECO:0000256" key="1">
    <source>
        <dbReference type="ARBA" id="ARBA00000810"/>
    </source>
</evidence>
<evidence type="ECO:0000256" key="5">
    <source>
        <dbReference type="ARBA" id="ARBA00022729"/>
    </source>
</evidence>
<comment type="catalytic activity">
    <reaction evidence="1">
        <text>Hydrolysis of proteins and small molecule substrates at -Asn-|-Xaa- bonds.</text>
        <dbReference type="EC" id="3.4.22.34"/>
    </reaction>
</comment>
<evidence type="ECO:0000256" key="4">
    <source>
        <dbReference type="ARBA" id="ARBA00022670"/>
    </source>
</evidence>
<evidence type="ECO:0000256" key="8">
    <source>
        <dbReference type="PIRSR" id="PIRSR019663-1"/>
    </source>
</evidence>
<feature type="coiled-coil region" evidence="9">
    <location>
        <begin position="352"/>
        <end position="381"/>
    </location>
</feature>
<keyword evidence="7" id="KW-0788">Thiol protease</keyword>
<evidence type="ECO:0000256" key="7">
    <source>
        <dbReference type="ARBA" id="ARBA00022807"/>
    </source>
</evidence>
<evidence type="ECO:0000256" key="2">
    <source>
        <dbReference type="ARBA" id="ARBA00009941"/>
    </source>
</evidence>
<sequence>MFSLKKLSIYVLIAFLVSTSTRCINMKHFRNLKFSSLINFMLKFFSTESVHDKVSEKSQEKAKNWVVLVAGSKGWYNYRHQSDICHAYQLVRAHGIPEENIITMMYNDIAYNKNNPYPGKIYNGPNNRDVYTGVKIDYSGKDVTPENFLAVLVGNKAAVKGGNGKVVESSQNDHIFVYFTDHGGVGSVSFPNSMLTVKDLNDALKRMHKLKMFKRLVFYMEACESGSMFANVLPKNIDVYAVTASNSHESSWGCYCDNTMKLPCLGDCFSINWIVDSEKEDLNRETLASQFQIVKKETNLSHVMHYGDLRIGQDYVAYYLGDKKANVTNIYNNLIKVENEASVAWPSREIYLRMLKKHLDEAQTESERKTLQNKINKLEMIKVLINGNLSLFQKRAYLETFMKSLIWTVVPYQSYHEFIHSMPSSITSLDCFDDVIKAFHRLCFHFGHNPYVLKYTYIFANLCNAGINPEKIINAMFDNCGNIEIQGIF</sequence>
<accession>A0A183GYP2</accession>
<dbReference type="InterPro" id="IPR048501">
    <property type="entry name" value="Legum_prodom"/>
</dbReference>
<feature type="active site" description="Nucleophile" evidence="8">
    <location>
        <position position="223"/>
    </location>
</feature>
<evidence type="ECO:0000259" key="11">
    <source>
        <dbReference type="Pfam" id="PF20985"/>
    </source>
</evidence>
<evidence type="ECO:0000313" key="13">
    <source>
        <dbReference type="Proteomes" id="UP000267606"/>
    </source>
</evidence>
<feature type="signal peptide" evidence="10">
    <location>
        <begin position="1"/>
        <end position="23"/>
    </location>
</feature>
<keyword evidence="4" id="KW-0645">Protease</keyword>
<name>A0A183GYP2_9BILA</name>
<dbReference type="Pfam" id="PF20985">
    <property type="entry name" value="Legum_prodom"/>
    <property type="match status" value="1"/>
</dbReference>
<dbReference type="GO" id="GO:0004197">
    <property type="term" value="F:cysteine-type endopeptidase activity"/>
    <property type="evidence" value="ECO:0007669"/>
    <property type="project" value="UniProtKB-EC"/>
</dbReference>
<evidence type="ECO:0000313" key="14">
    <source>
        <dbReference type="WBParaSite" id="OFLC_0000035101-mRNA-1"/>
    </source>
</evidence>
<keyword evidence="5 10" id="KW-0732">Signal</keyword>
<dbReference type="PANTHER" id="PTHR12000:SF42">
    <property type="entry name" value="LEGUMAIN"/>
    <property type="match status" value="1"/>
</dbReference>
<dbReference type="GO" id="GO:0006624">
    <property type="term" value="P:vacuolar protein processing"/>
    <property type="evidence" value="ECO:0007669"/>
    <property type="project" value="TreeGrafter"/>
</dbReference>
<gene>
    <name evidence="12" type="ORF">OFLC_LOCUS352</name>
</gene>
<feature type="chain" id="PRO_5044552310" description="legumain" evidence="10">
    <location>
        <begin position="24"/>
        <end position="489"/>
    </location>
</feature>
<dbReference type="STRING" id="387005.A0A183GYP2"/>
<dbReference type="Gene3D" id="1.10.132.130">
    <property type="match status" value="1"/>
</dbReference>
<dbReference type="FunFam" id="3.40.50.1460:FF:000006">
    <property type="entry name" value="Legumain"/>
    <property type="match status" value="1"/>
</dbReference>
<dbReference type="EMBL" id="UZAJ01000110">
    <property type="protein sequence ID" value="VDO25497.1"/>
    <property type="molecule type" value="Genomic_DNA"/>
</dbReference>